<protein>
    <submittedName>
        <fullName evidence="1">Uncharacterized protein</fullName>
    </submittedName>
</protein>
<sequence length="39" mass="4347">MCDKKLFKRKSVTTKSGARLRHVKTTLQKTATAPGENNT</sequence>
<dbReference type="AlphaFoldDB" id="A0A6C7A2Q0"/>
<accession>A0A6C7A2Q0</accession>
<dbReference type="EMBL" id="CP001144">
    <property type="protein sequence ID" value="ACH77344.1"/>
    <property type="molecule type" value="Genomic_DNA"/>
</dbReference>
<name>A0A6C7A2Q0_SALDC</name>
<dbReference type="KEGG" id="sed:SeD_A2970"/>
<reference evidence="1 2" key="1">
    <citation type="journal article" date="2011" name="J. Bacteriol.">
        <title>Comparative genomics of 28 Salmonella enterica isolates: evidence for CRISPR-mediated adaptive sublineage evolution.</title>
        <authorList>
            <person name="Fricke W.F."/>
            <person name="Mammel M.K."/>
            <person name="McDermott P.F."/>
            <person name="Tartera C."/>
            <person name="White D.G."/>
            <person name="Leclerc J.E."/>
            <person name="Ravel J."/>
            <person name="Cebula T.A."/>
        </authorList>
    </citation>
    <scope>NUCLEOTIDE SEQUENCE [LARGE SCALE GENOMIC DNA]</scope>
    <source>
        <strain evidence="1 2">CT_02021853</strain>
    </source>
</reference>
<organism evidence="1 2">
    <name type="scientific">Salmonella dublin (strain CT_02021853)</name>
    <dbReference type="NCBI Taxonomy" id="439851"/>
    <lineage>
        <taxon>Bacteria</taxon>
        <taxon>Pseudomonadati</taxon>
        <taxon>Pseudomonadota</taxon>
        <taxon>Gammaproteobacteria</taxon>
        <taxon>Enterobacterales</taxon>
        <taxon>Enterobacteriaceae</taxon>
        <taxon>Salmonella</taxon>
    </lineage>
</organism>
<evidence type="ECO:0000313" key="2">
    <source>
        <dbReference type="Proteomes" id="UP000008322"/>
    </source>
</evidence>
<gene>
    <name evidence="1" type="ordered locus">SeD_A2970</name>
</gene>
<dbReference type="Proteomes" id="UP000008322">
    <property type="component" value="Chromosome"/>
</dbReference>
<evidence type="ECO:0000313" key="1">
    <source>
        <dbReference type="EMBL" id="ACH77344.1"/>
    </source>
</evidence>
<proteinExistence type="predicted"/>